<gene>
    <name evidence="1" type="ORF">K3G42_011556</name>
</gene>
<protein>
    <submittedName>
        <fullName evidence="1">Uncharacterized protein</fullName>
    </submittedName>
</protein>
<evidence type="ECO:0000313" key="2">
    <source>
        <dbReference type="Proteomes" id="UP000827872"/>
    </source>
</evidence>
<name>A0ACB8EWU1_9SAUR</name>
<comment type="caution">
    <text evidence="1">The sequence shown here is derived from an EMBL/GenBank/DDBJ whole genome shotgun (WGS) entry which is preliminary data.</text>
</comment>
<keyword evidence="2" id="KW-1185">Reference proteome</keyword>
<proteinExistence type="predicted"/>
<organism evidence="1 2">
    <name type="scientific">Sphaerodactylus townsendi</name>
    <dbReference type="NCBI Taxonomy" id="933632"/>
    <lineage>
        <taxon>Eukaryota</taxon>
        <taxon>Metazoa</taxon>
        <taxon>Chordata</taxon>
        <taxon>Craniata</taxon>
        <taxon>Vertebrata</taxon>
        <taxon>Euteleostomi</taxon>
        <taxon>Lepidosauria</taxon>
        <taxon>Squamata</taxon>
        <taxon>Bifurcata</taxon>
        <taxon>Gekkota</taxon>
        <taxon>Sphaerodactylidae</taxon>
        <taxon>Sphaerodactylus</taxon>
    </lineage>
</organism>
<evidence type="ECO:0000313" key="1">
    <source>
        <dbReference type="EMBL" id="KAH7996859.1"/>
    </source>
</evidence>
<sequence length="90" mass="9660">MWQLSLPMKCGSSQSLDRDAHPQAISVSPLQEAARLDRAMISALGDFRHTMHIGKEDAFGTRSFLSKPRGSKAQRAGLGGLGSPDHLSVS</sequence>
<dbReference type="Proteomes" id="UP000827872">
    <property type="component" value="Linkage Group LG15"/>
</dbReference>
<dbReference type="EMBL" id="CM037628">
    <property type="protein sequence ID" value="KAH7996859.1"/>
    <property type="molecule type" value="Genomic_DNA"/>
</dbReference>
<reference evidence="1" key="1">
    <citation type="submission" date="2021-08" db="EMBL/GenBank/DDBJ databases">
        <title>The first chromosome-level gecko genome reveals the dynamic sex chromosomes of Neotropical dwarf geckos (Sphaerodactylidae: Sphaerodactylus).</title>
        <authorList>
            <person name="Pinto B.J."/>
            <person name="Keating S.E."/>
            <person name="Gamble T."/>
        </authorList>
    </citation>
    <scope>NUCLEOTIDE SEQUENCE</scope>
    <source>
        <strain evidence="1">TG3544</strain>
    </source>
</reference>
<accession>A0ACB8EWU1</accession>